<evidence type="ECO:0000313" key="1">
    <source>
        <dbReference type="EMBL" id="KAK4428689.1"/>
    </source>
</evidence>
<name>A0AAE2CNT1_9LAMI</name>
<keyword evidence="2" id="KW-1185">Reference proteome</keyword>
<proteinExistence type="predicted"/>
<accession>A0AAE2CNT1</accession>
<dbReference type="EMBL" id="JACGWO010000004">
    <property type="protein sequence ID" value="KAK4428689.1"/>
    <property type="molecule type" value="Genomic_DNA"/>
</dbReference>
<evidence type="ECO:0000313" key="2">
    <source>
        <dbReference type="Proteomes" id="UP001293254"/>
    </source>
</evidence>
<reference evidence="1" key="2">
    <citation type="journal article" date="2024" name="Plant">
        <title>Genomic evolution and insights into agronomic trait innovations of Sesamum species.</title>
        <authorList>
            <person name="Miao H."/>
            <person name="Wang L."/>
            <person name="Qu L."/>
            <person name="Liu H."/>
            <person name="Sun Y."/>
            <person name="Le M."/>
            <person name="Wang Q."/>
            <person name="Wei S."/>
            <person name="Zheng Y."/>
            <person name="Lin W."/>
            <person name="Duan Y."/>
            <person name="Cao H."/>
            <person name="Xiong S."/>
            <person name="Wang X."/>
            <person name="Wei L."/>
            <person name="Li C."/>
            <person name="Ma Q."/>
            <person name="Ju M."/>
            <person name="Zhao R."/>
            <person name="Li G."/>
            <person name="Mu C."/>
            <person name="Tian Q."/>
            <person name="Mei H."/>
            <person name="Zhang T."/>
            <person name="Gao T."/>
            <person name="Zhang H."/>
        </authorList>
    </citation>
    <scope>NUCLEOTIDE SEQUENCE</scope>
    <source>
        <strain evidence="1">3651</strain>
    </source>
</reference>
<dbReference type="AlphaFoldDB" id="A0AAE2CNT1"/>
<gene>
    <name evidence="1" type="ORF">Salat_1168700</name>
</gene>
<feature type="non-terminal residue" evidence="1">
    <location>
        <position position="1"/>
    </location>
</feature>
<protein>
    <submittedName>
        <fullName evidence="1">Uncharacterized protein</fullName>
    </submittedName>
</protein>
<comment type="caution">
    <text evidence="1">The sequence shown here is derived from an EMBL/GenBank/DDBJ whole genome shotgun (WGS) entry which is preliminary data.</text>
</comment>
<organism evidence="1 2">
    <name type="scientific">Sesamum alatum</name>
    <dbReference type="NCBI Taxonomy" id="300844"/>
    <lineage>
        <taxon>Eukaryota</taxon>
        <taxon>Viridiplantae</taxon>
        <taxon>Streptophyta</taxon>
        <taxon>Embryophyta</taxon>
        <taxon>Tracheophyta</taxon>
        <taxon>Spermatophyta</taxon>
        <taxon>Magnoliopsida</taxon>
        <taxon>eudicotyledons</taxon>
        <taxon>Gunneridae</taxon>
        <taxon>Pentapetalae</taxon>
        <taxon>asterids</taxon>
        <taxon>lamiids</taxon>
        <taxon>Lamiales</taxon>
        <taxon>Pedaliaceae</taxon>
        <taxon>Sesamum</taxon>
    </lineage>
</organism>
<sequence length="159" mass="17155">MEEIRGHSRGEPEETFELNVQGISEGKVRDMPMVEPGGMPRGKDLKRIKVSGTLEGGHRDCPLWRHKACLGIRRKTNIRVRDIGQSHGGGVCHSQGGGNGMCYNQGLGHDRVGGMSHTRGGGARGQGGCEVLLSEDWTTHQVVAYGNIIVGQRGCSRRG</sequence>
<reference evidence="1" key="1">
    <citation type="submission" date="2020-06" db="EMBL/GenBank/DDBJ databases">
        <authorList>
            <person name="Li T."/>
            <person name="Hu X."/>
            <person name="Zhang T."/>
            <person name="Song X."/>
            <person name="Zhang H."/>
            <person name="Dai N."/>
            <person name="Sheng W."/>
            <person name="Hou X."/>
            <person name="Wei L."/>
        </authorList>
    </citation>
    <scope>NUCLEOTIDE SEQUENCE</scope>
    <source>
        <strain evidence="1">3651</strain>
        <tissue evidence="1">Leaf</tissue>
    </source>
</reference>
<dbReference type="Proteomes" id="UP001293254">
    <property type="component" value="Unassembled WGS sequence"/>
</dbReference>